<dbReference type="GO" id="GO:0000981">
    <property type="term" value="F:DNA-binding transcription factor activity, RNA polymerase II-specific"/>
    <property type="evidence" value="ECO:0007669"/>
    <property type="project" value="TreeGrafter"/>
</dbReference>
<proteinExistence type="inferred from homology"/>
<comment type="subcellular location">
    <subcellularLocation>
        <location evidence="3">Nucleus</location>
    </subcellularLocation>
</comment>
<evidence type="ECO:0000256" key="3">
    <source>
        <dbReference type="RuleBase" id="RU004019"/>
    </source>
</evidence>
<dbReference type="InterPro" id="IPR003118">
    <property type="entry name" value="Pointed_dom"/>
</dbReference>
<dbReference type="PROSITE" id="PS50061">
    <property type="entry name" value="ETS_DOMAIN_3"/>
    <property type="match status" value="1"/>
</dbReference>
<accession>A0A0V1FUB8</accession>
<dbReference type="OrthoDB" id="10067219at2759"/>
<dbReference type="InterPro" id="IPR013761">
    <property type="entry name" value="SAM/pointed_sf"/>
</dbReference>
<name>A0A0V1FUB8_TRIPS</name>
<comment type="similarity">
    <text evidence="1 3">Belongs to the ETS family.</text>
</comment>
<sequence>MAVVQMTGCSAAIGSHGMDMIDYAPQLLTSYGHCYGSPVVVEASFSEAQPSQATAMKLLHGETELAYEPSIVAKRSKRRRLQSVKSNPEQGNFSIQRLTVTNSMLEQQLQCEEQFQHRNITNSVAAVNLPLFALQVRVLSVMLNLSLHRLLLMSHLFYLMVIVDYQPSARATRYYSMLKLAANTHADGLPQLPPLTPRTNQKLSDALRSSYSSFDAERVKLNIPKNPVEWSPHQVRQWLFWSIREFSLAGIIIEHYALSGRDLCALTREEFLNRSPPFVGDILWEHLDTMQKDCAKEAACCMDENYCQYENTASYVDHQSTTFDCKVLNKQHFLSGAEEQICHMVNGSPNYDDQSEVNTPAFKTEPVTQPLVEPYGHSSEQEFSYQPQKGMSDASVFCFRSPSVPAMVGPPTAGANQLSSQNVSNGTLPLHGVPEYCWVARQTGTNISSAFHYQPTAAAASVYCAPPATTTVQASSANLNNVGIPLSAVTNGRGQYYPRTYQSDVEQQKANLGSFAPSHLALSTTAMSPAHLSPCATPSEFEWRSSLSPVNLSNYSGSGPIQLWQFLLELLMTRACKDFICWTGDGWEFKLVDPDEVARRWGVRKNKPKMNYEKLSRGLRYYYDKNIIHKTAGKRYVYRFVCDLTQLLGMTFEEVHLQMGVRNDDDVNGNGVSQMTGNDSEITFQTLAFQSS</sequence>
<keyword evidence="2 3" id="KW-0238">DNA-binding</keyword>
<comment type="caution">
    <text evidence="4">The sequence shown here is derived from an EMBL/GenBank/DDBJ whole genome shotgun (WGS) entry which is preliminary data.</text>
</comment>
<dbReference type="InterPro" id="IPR000418">
    <property type="entry name" value="Ets_dom"/>
</dbReference>
<keyword evidence="3" id="KW-0539">Nucleus</keyword>
<dbReference type="SUPFAM" id="SSF46785">
    <property type="entry name" value="Winged helix' DNA-binding domain"/>
    <property type="match status" value="1"/>
</dbReference>
<reference evidence="4 5" key="1">
    <citation type="submission" date="2015-01" db="EMBL/GenBank/DDBJ databases">
        <title>Evolution of Trichinella species and genotypes.</title>
        <authorList>
            <person name="Korhonen P.K."/>
            <person name="Edoardo P."/>
            <person name="Giuseppe L.R."/>
            <person name="Gasser R.B."/>
        </authorList>
    </citation>
    <scope>NUCLEOTIDE SEQUENCE [LARGE SCALE GENOMIC DNA]</scope>
    <source>
        <strain evidence="4">ISS470</strain>
    </source>
</reference>
<dbReference type="GO" id="GO:0005634">
    <property type="term" value="C:nucleus"/>
    <property type="evidence" value="ECO:0007669"/>
    <property type="project" value="UniProtKB-SubCell"/>
</dbReference>
<dbReference type="Gene3D" id="1.10.150.50">
    <property type="entry name" value="Transcription Factor, Ets-1"/>
    <property type="match status" value="1"/>
</dbReference>
<dbReference type="PANTHER" id="PTHR11849:SF289">
    <property type="entry name" value="ETS-LIKE PROTEIN POINTED"/>
    <property type="match status" value="1"/>
</dbReference>
<dbReference type="SMART" id="SM00251">
    <property type="entry name" value="SAM_PNT"/>
    <property type="match status" value="1"/>
</dbReference>
<dbReference type="GO" id="GO:0043565">
    <property type="term" value="F:sequence-specific DNA binding"/>
    <property type="evidence" value="ECO:0007669"/>
    <property type="project" value="InterPro"/>
</dbReference>
<dbReference type="PRINTS" id="PR00454">
    <property type="entry name" value="ETSDOMAIN"/>
</dbReference>
<dbReference type="AlphaFoldDB" id="A0A0V1FUB8"/>
<dbReference type="Proteomes" id="UP000054995">
    <property type="component" value="Unassembled WGS sequence"/>
</dbReference>
<dbReference type="SUPFAM" id="SSF47769">
    <property type="entry name" value="SAM/Pointed domain"/>
    <property type="match status" value="1"/>
</dbReference>
<dbReference type="PANTHER" id="PTHR11849">
    <property type="entry name" value="ETS"/>
    <property type="match status" value="1"/>
</dbReference>
<dbReference type="InterPro" id="IPR036388">
    <property type="entry name" value="WH-like_DNA-bd_sf"/>
</dbReference>
<evidence type="ECO:0000313" key="5">
    <source>
        <dbReference type="Proteomes" id="UP000054995"/>
    </source>
</evidence>
<dbReference type="Pfam" id="PF02198">
    <property type="entry name" value="SAM_PNT"/>
    <property type="match status" value="1"/>
</dbReference>
<dbReference type="InterPro" id="IPR036390">
    <property type="entry name" value="WH_DNA-bd_sf"/>
</dbReference>
<dbReference type="SMART" id="SM00413">
    <property type="entry name" value="ETS"/>
    <property type="match status" value="1"/>
</dbReference>
<dbReference type="FunFam" id="1.10.150.50:FF:000014">
    <property type="entry name" value="Protein c-ets-1 isoform 1"/>
    <property type="match status" value="1"/>
</dbReference>
<gene>
    <name evidence="4" type="primary">ETS2</name>
    <name evidence="4" type="ORF">T4D_2800</name>
</gene>
<dbReference type="Pfam" id="PF00178">
    <property type="entry name" value="Ets"/>
    <property type="match status" value="1"/>
</dbReference>
<dbReference type="InterPro" id="IPR046328">
    <property type="entry name" value="ETS_fam"/>
</dbReference>
<dbReference type="FunFam" id="1.10.10.10:FF:001050">
    <property type="entry name" value="Predicted protein"/>
    <property type="match status" value="1"/>
</dbReference>
<protein>
    <submittedName>
        <fullName evidence="4">Protein C-ets-2</fullName>
    </submittedName>
</protein>
<dbReference type="PROSITE" id="PS51433">
    <property type="entry name" value="PNT"/>
    <property type="match status" value="1"/>
</dbReference>
<dbReference type="GO" id="GO:0030154">
    <property type="term" value="P:cell differentiation"/>
    <property type="evidence" value="ECO:0007669"/>
    <property type="project" value="TreeGrafter"/>
</dbReference>
<evidence type="ECO:0000313" key="4">
    <source>
        <dbReference type="EMBL" id="KRY89598.1"/>
    </source>
</evidence>
<organism evidence="4 5">
    <name type="scientific">Trichinella pseudospiralis</name>
    <name type="common">Parasitic roundworm</name>
    <dbReference type="NCBI Taxonomy" id="6337"/>
    <lineage>
        <taxon>Eukaryota</taxon>
        <taxon>Metazoa</taxon>
        <taxon>Ecdysozoa</taxon>
        <taxon>Nematoda</taxon>
        <taxon>Enoplea</taxon>
        <taxon>Dorylaimia</taxon>
        <taxon>Trichinellida</taxon>
        <taxon>Trichinellidae</taxon>
        <taxon>Trichinella</taxon>
    </lineage>
</organism>
<dbReference type="Gene3D" id="1.10.10.10">
    <property type="entry name" value="Winged helix-like DNA-binding domain superfamily/Winged helix DNA-binding domain"/>
    <property type="match status" value="1"/>
</dbReference>
<keyword evidence="5" id="KW-1185">Reference proteome</keyword>
<dbReference type="PROSITE" id="PS00345">
    <property type="entry name" value="ETS_DOMAIN_1"/>
    <property type="match status" value="1"/>
</dbReference>
<evidence type="ECO:0000256" key="1">
    <source>
        <dbReference type="ARBA" id="ARBA00005562"/>
    </source>
</evidence>
<evidence type="ECO:0000256" key="2">
    <source>
        <dbReference type="ARBA" id="ARBA00023125"/>
    </source>
</evidence>
<dbReference type="EMBL" id="JYDT01000030">
    <property type="protein sequence ID" value="KRY89598.1"/>
    <property type="molecule type" value="Genomic_DNA"/>
</dbReference>
<dbReference type="PROSITE" id="PS00346">
    <property type="entry name" value="ETS_DOMAIN_2"/>
    <property type="match status" value="1"/>
</dbReference>